<dbReference type="SUPFAM" id="SSF53448">
    <property type="entry name" value="Nucleotide-diphospho-sugar transferases"/>
    <property type="match status" value="1"/>
</dbReference>
<evidence type="ECO:0000313" key="2">
    <source>
        <dbReference type="EMBL" id="QBI53410.1"/>
    </source>
</evidence>
<organism evidence="2 3">
    <name type="scientific">Streptomonospora litoralis</name>
    <dbReference type="NCBI Taxonomy" id="2498135"/>
    <lineage>
        <taxon>Bacteria</taxon>
        <taxon>Bacillati</taxon>
        <taxon>Actinomycetota</taxon>
        <taxon>Actinomycetes</taxon>
        <taxon>Streptosporangiales</taxon>
        <taxon>Nocardiopsidaceae</taxon>
        <taxon>Streptomonospora</taxon>
    </lineage>
</organism>
<dbReference type="AlphaFoldDB" id="A0A4P6Q032"/>
<dbReference type="InterPro" id="IPR029044">
    <property type="entry name" value="Nucleotide-diphossugar_trans"/>
</dbReference>
<proteinExistence type="predicted"/>
<reference evidence="2 3" key="1">
    <citation type="submission" date="2019-02" db="EMBL/GenBank/DDBJ databases">
        <authorList>
            <person name="Khodamoradi S."/>
            <person name="Hahnke R.L."/>
            <person name="Kaempfer P."/>
            <person name="Schumann P."/>
            <person name="Rohde M."/>
            <person name="Steinert M."/>
            <person name="Luzhetskyy A."/>
            <person name="Wink J."/>
            <person name="Ruckert C."/>
        </authorList>
    </citation>
    <scope>NUCLEOTIDE SEQUENCE [LARGE SCALE GENOMIC DNA]</scope>
    <source>
        <strain evidence="2 3">M2</strain>
    </source>
</reference>
<dbReference type="InterPro" id="IPR007577">
    <property type="entry name" value="GlycoTrfase_DXD_sugar-bd_CS"/>
</dbReference>
<dbReference type="Pfam" id="PF04488">
    <property type="entry name" value="Gly_transf_sug"/>
    <property type="match status" value="1"/>
</dbReference>
<accession>A0A4P6Q032</accession>
<keyword evidence="1 2" id="KW-0808">Transferase</keyword>
<evidence type="ECO:0000256" key="1">
    <source>
        <dbReference type="ARBA" id="ARBA00022679"/>
    </source>
</evidence>
<keyword evidence="3" id="KW-1185">Reference proteome</keyword>
<dbReference type="PANTHER" id="PTHR32385:SF15">
    <property type="entry name" value="INOSITOL PHOSPHOCERAMIDE MANNOSYLTRANSFERASE 1"/>
    <property type="match status" value="1"/>
</dbReference>
<dbReference type="Gene3D" id="3.90.550.20">
    <property type="match status" value="1"/>
</dbReference>
<dbReference type="KEGG" id="strr:EKD16_08080"/>
<dbReference type="EMBL" id="CP036455">
    <property type="protein sequence ID" value="QBI53410.1"/>
    <property type="molecule type" value="Genomic_DNA"/>
</dbReference>
<name>A0A4P6Q032_9ACTN</name>
<dbReference type="GO" id="GO:0051999">
    <property type="term" value="P:mannosyl-inositol phosphorylceramide biosynthetic process"/>
    <property type="evidence" value="ECO:0007669"/>
    <property type="project" value="TreeGrafter"/>
</dbReference>
<sequence>MIPRVLHRIWLDDPMPARYREYGRWWDRLHPGWDRTDWTSSAELPPLAHQALVDNAAERYPRDWKRFQADVVRLELLLLYGGVYSDTDVAPMANLEGLLADRSCVLVTSPQHTEGDHPITNCLMAAAPGHPYIRALVDGIRAALEAHGHRHLAQSVGPWHLTRTYRGRDWGDEVTVVGHEEAFGPHARGGWIKHDWNTAARKAGRGVW</sequence>
<dbReference type="PANTHER" id="PTHR32385">
    <property type="entry name" value="MANNOSYL PHOSPHORYLINOSITOL CERAMIDE SYNTHASE"/>
    <property type="match status" value="1"/>
</dbReference>
<dbReference type="Proteomes" id="UP000292235">
    <property type="component" value="Chromosome"/>
</dbReference>
<dbReference type="GO" id="GO:0000030">
    <property type="term" value="F:mannosyltransferase activity"/>
    <property type="evidence" value="ECO:0007669"/>
    <property type="project" value="TreeGrafter"/>
</dbReference>
<dbReference type="InterPro" id="IPR051706">
    <property type="entry name" value="Glycosyltransferase_domain"/>
</dbReference>
<gene>
    <name evidence="2" type="ORF">EKD16_08080</name>
</gene>
<protein>
    <submittedName>
        <fullName evidence="2">Glycosyltransferase sugar-binding region containing DXD motif protein</fullName>
    </submittedName>
</protein>
<evidence type="ECO:0000313" key="3">
    <source>
        <dbReference type="Proteomes" id="UP000292235"/>
    </source>
</evidence>
<dbReference type="GO" id="GO:0016020">
    <property type="term" value="C:membrane"/>
    <property type="evidence" value="ECO:0007669"/>
    <property type="project" value="GOC"/>
</dbReference>